<feature type="compositionally biased region" description="Basic residues" evidence="1">
    <location>
        <begin position="296"/>
        <end position="308"/>
    </location>
</feature>
<evidence type="ECO:0000313" key="4">
    <source>
        <dbReference type="Proteomes" id="UP000186391"/>
    </source>
</evidence>
<sequence>MSESDNFTPELTADGSFTFFSQEFGEAFHSHYGARQESFLKFVEPTQLKLKAKYKPMLRLLDVCYGLGYNTAAALQTIWSVNPDCYIEVIGLEINTAVPQSAIAHRLFENWDYEYTNILTHLAYEQKVQTNRLQARLLIGDARTTVQQVYGLGFQADAIFLDPFSPPQCPQLWTIEFIQLLTLCLQNDGILATYSCAAAVRTALLTAGLQIGSTPPVGRRSPGTVAAYKEKTATRKVTDTESASLRTFSLSQAEKEHLLTRAAIPYRDPQLKDSAEAILKRRQLEQQASSLEPTSRWRKRWHRESHSF</sequence>
<dbReference type="EMBL" id="MRCA01000005">
    <property type="protein sequence ID" value="OKH13933.1"/>
    <property type="molecule type" value="Genomic_DNA"/>
</dbReference>
<dbReference type="GO" id="GO:0016645">
    <property type="term" value="F:oxidoreductase activity, acting on the CH-NH group of donors"/>
    <property type="evidence" value="ECO:0007669"/>
    <property type="project" value="InterPro"/>
</dbReference>
<dbReference type="RefSeq" id="WP_062246440.1">
    <property type="nucleotide sequence ID" value="NZ_MRCA01000005.1"/>
</dbReference>
<organism evidence="3 4">
    <name type="scientific">Fischerella major NIES-592</name>
    <dbReference type="NCBI Taxonomy" id="210994"/>
    <lineage>
        <taxon>Bacteria</taxon>
        <taxon>Bacillati</taxon>
        <taxon>Cyanobacteriota</taxon>
        <taxon>Cyanophyceae</taxon>
        <taxon>Nostocales</taxon>
        <taxon>Hapalosiphonaceae</taxon>
        <taxon>Fischerella</taxon>
    </lineage>
</organism>
<reference evidence="3 4" key="1">
    <citation type="submission" date="2016-11" db="EMBL/GenBank/DDBJ databases">
        <title>Draft Genome Sequences of Nine Cyanobacterial Strains from Diverse Habitats.</title>
        <authorList>
            <person name="Zhu T."/>
            <person name="Hou S."/>
            <person name="Lu X."/>
            <person name="Hess W.R."/>
        </authorList>
    </citation>
    <scope>NUCLEOTIDE SEQUENCE [LARGE SCALE GENOMIC DNA]</scope>
    <source>
        <strain evidence="3 4">NIES-592</strain>
    </source>
</reference>
<evidence type="ECO:0000259" key="2">
    <source>
        <dbReference type="Pfam" id="PF05430"/>
    </source>
</evidence>
<keyword evidence="4" id="KW-1185">Reference proteome</keyword>
<dbReference type="PANTHER" id="PTHR39963:SF1">
    <property type="entry name" value="MNMC-LIKE METHYLTRANSFERASE DOMAIN-CONTAINING PROTEIN"/>
    <property type="match status" value="1"/>
</dbReference>
<feature type="domain" description="MnmC-like methyltransferase" evidence="2">
    <location>
        <begin position="107"/>
        <end position="228"/>
    </location>
</feature>
<accession>A0A1U7GZH0</accession>
<proteinExistence type="predicted"/>
<dbReference type="PANTHER" id="PTHR39963">
    <property type="entry name" value="SLL0983 PROTEIN"/>
    <property type="match status" value="1"/>
</dbReference>
<dbReference type="SUPFAM" id="SSF53335">
    <property type="entry name" value="S-adenosyl-L-methionine-dependent methyltransferases"/>
    <property type="match status" value="1"/>
</dbReference>
<gene>
    <name evidence="3" type="ORF">NIES592_11395</name>
</gene>
<dbReference type="AlphaFoldDB" id="A0A1U7GZH0"/>
<dbReference type="InterPro" id="IPR008471">
    <property type="entry name" value="MnmC-like_methylTransf"/>
</dbReference>
<protein>
    <recommendedName>
        <fullName evidence="2">MnmC-like methyltransferase domain-containing protein</fullName>
    </recommendedName>
</protein>
<dbReference type="Pfam" id="PF05430">
    <property type="entry name" value="Methyltransf_30"/>
    <property type="match status" value="1"/>
</dbReference>
<dbReference type="Gene3D" id="3.40.50.150">
    <property type="entry name" value="Vaccinia Virus protein VP39"/>
    <property type="match status" value="1"/>
</dbReference>
<comment type="caution">
    <text evidence="3">The sequence shown here is derived from an EMBL/GenBank/DDBJ whole genome shotgun (WGS) entry which is preliminary data.</text>
</comment>
<evidence type="ECO:0000313" key="3">
    <source>
        <dbReference type="EMBL" id="OKH13933.1"/>
    </source>
</evidence>
<dbReference type="OrthoDB" id="9786494at2"/>
<dbReference type="Proteomes" id="UP000186391">
    <property type="component" value="Unassembled WGS sequence"/>
</dbReference>
<name>A0A1U7GZH0_9CYAN</name>
<evidence type="ECO:0000256" key="1">
    <source>
        <dbReference type="SAM" id="MobiDB-lite"/>
    </source>
</evidence>
<dbReference type="InterPro" id="IPR029063">
    <property type="entry name" value="SAM-dependent_MTases_sf"/>
</dbReference>
<feature type="region of interest" description="Disordered" evidence="1">
    <location>
        <begin position="285"/>
        <end position="308"/>
    </location>
</feature>